<organism evidence="2">
    <name type="scientific">Cacopsylla melanoneura</name>
    <dbReference type="NCBI Taxonomy" id="428564"/>
    <lineage>
        <taxon>Eukaryota</taxon>
        <taxon>Metazoa</taxon>
        <taxon>Ecdysozoa</taxon>
        <taxon>Arthropoda</taxon>
        <taxon>Hexapoda</taxon>
        <taxon>Insecta</taxon>
        <taxon>Pterygota</taxon>
        <taxon>Neoptera</taxon>
        <taxon>Paraneoptera</taxon>
        <taxon>Hemiptera</taxon>
        <taxon>Sternorrhyncha</taxon>
        <taxon>Psylloidea</taxon>
        <taxon>Psyllidae</taxon>
        <taxon>Psyllinae</taxon>
        <taxon>Cacopsylla</taxon>
    </lineage>
</organism>
<dbReference type="EMBL" id="HBUF01121405">
    <property type="protein sequence ID" value="CAG6642243.1"/>
    <property type="molecule type" value="Transcribed_RNA"/>
</dbReference>
<dbReference type="EMBL" id="HBUF01313702">
    <property type="protein sequence ID" value="CAG6693592.1"/>
    <property type="molecule type" value="Transcribed_RNA"/>
</dbReference>
<dbReference type="AlphaFoldDB" id="A0A8D9E8V8"/>
<evidence type="ECO:0000313" key="2">
    <source>
        <dbReference type="EMBL" id="CAG6744821.1"/>
    </source>
</evidence>
<accession>A0A8D9E8V8</accession>
<reference evidence="2" key="1">
    <citation type="submission" date="2021-05" db="EMBL/GenBank/DDBJ databases">
        <authorList>
            <person name="Alioto T."/>
            <person name="Alioto T."/>
            <person name="Gomez Garrido J."/>
        </authorList>
    </citation>
    <scope>NUCLEOTIDE SEQUENCE</scope>
</reference>
<keyword evidence="1" id="KW-1133">Transmembrane helix</keyword>
<feature type="transmembrane region" description="Helical" evidence="1">
    <location>
        <begin position="20"/>
        <end position="43"/>
    </location>
</feature>
<name>A0A8D9E8V8_9HEMI</name>
<sequence length="110" mass="12705">MKGGKEMSVFNIISSFTQDIFCFLLPLPFFSFSLALASMLLIISERTPLLAAPTAYFCNTIHNVWGNFTLGNVLEWDLIHRIRKKVGLKYEKNKKIFPPPFFPTRVTRFD</sequence>
<evidence type="ECO:0000256" key="1">
    <source>
        <dbReference type="SAM" id="Phobius"/>
    </source>
</evidence>
<dbReference type="EMBL" id="HBUF01670204">
    <property type="protein sequence ID" value="CAG6790355.1"/>
    <property type="molecule type" value="Transcribed_RNA"/>
</dbReference>
<protein>
    <submittedName>
        <fullName evidence="2">Uncharacterized protein</fullName>
    </submittedName>
</protein>
<dbReference type="EMBL" id="HBUF01476223">
    <property type="protein sequence ID" value="CAG6744821.1"/>
    <property type="molecule type" value="Transcribed_RNA"/>
</dbReference>
<keyword evidence="1" id="KW-0812">Transmembrane</keyword>
<keyword evidence="1" id="KW-0472">Membrane</keyword>
<proteinExistence type="predicted"/>